<keyword evidence="2" id="KW-1185">Reference proteome</keyword>
<name>A0A8J3J632_9ACTN</name>
<dbReference type="RefSeq" id="WP_203662735.1">
    <property type="nucleotide sequence ID" value="NZ_BAAAZM010000012.1"/>
</dbReference>
<organism evidence="1 2">
    <name type="scientific">Actinocatenispora rupis</name>
    <dbReference type="NCBI Taxonomy" id="519421"/>
    <lineage>
        <taxon>Bacteria</taxon>
        <taxon>Bacillati</taxon>
        <taxon>Actinomycetota</taxon>
        <taxon>Actinomycetes</taxon>
        <taxon>Micromonosporales</taxon>
        <taxon>Micromonosporaceae</taxon>
        <taxon>Actinocatenispora</taxon>
    </lineage>
</organism>
<comment type="caution">
    <text evidence="1">The sequence shown here is derived from an EMBL/GenBank/DDBJ whole genome shotgun (WGS) entry which is preliminary data.</text>
</comment>
<reference evidence="1" key="1">
    <citation type="submission" date="2021-01" db="EMBL/GenBank/DDBJ databases">
        <title>Whole genome shotgun sequence of Actinocatenispora rupis NBRC 107355.</title>
        <authorList>
            <person name="Komaki H."/>
            <person name="Tamura T."/>
        </authorList>
    </citation>
    <scope>NUCLEOTIDE SEQUENCE</scope>
    <source>
        <strain evidence="1">NBRC 107355</strain>
    </source>
</reference>
<dbReference type="EMBL" id="BOMB01000033">
    <property type="protein sequence ID" value="GID14798.1"/>
    <property type="molecule type" value="Genomic_DNA"/>
</dbReference>
<gene>
    <name evidence="1" type="ORF">Aru02nite_56870</name>
</gene>
<proteinExistence type="predicted"/>
<protein>
    <submittedName>
        <fullName evidence="1">Uncharacterized protein</fullName>
    </submittedName>
</protein>
<dbReference type="Proteomes" id="UP000612808">
    <property type="component" value="Unassembled WGS sequence"/>
</dbReference>
<accession>A0A8J3J632</accession>
<evidence type="ECO:0000313" key="1">
    <source>
        <dbReference type="EMBL" id="GID14798.1"/>
    </source>
</evidence>
<dbReference type="AlphaFoldDB" id="A0A8J3J632"/>
<evidence type="ECO:0000313" key="2">
    <source>
        <dbReference type="Proteomes" id="UP000612808"/>
    </source>
</evidence>
<sequence length="91" mass="9909">MPVAPASSGRAAGARVDRGYELFRLWCELTGRVPRSVPVDEVAAFLGRPEVRTLSRVPDEVLRDAAGAARRGPALPLERWLAAVRIVRPHA</sequence>